<feature type="compositionally biased region" description="Basic and acidic residues" evidence="1">
    <location>
        <begin position="207"/>
        <end position="241"/>
    </location>
</feature>
<feature type="transmembrane region" description="Helical" evidence="2">
    <location>
        <begin position="477"/>
        <end position="500"/>
    </location>
</feature>
<feature type="compositionally biased region" description="Low complexity" evidence="1">
    <location>
        <begin position="279"/>
        <end position="290"/>
    </location>
</feature>
<feature type="region of interest" description="Disordered" evidence="1">
    <location>
        <begin position="524"/>
        <end position="564"/>
    </location>
</feature>
<dbReference type="OrthoDB" id="292439at2"/>
<sequence>MAQAVACPRCSSQLNLPEDLPVGAQLGCPTCNAVFSPAAAKPVRPVEARVIAPAPTPRPPAPTAASRPTLRVAAGTAASDQPAAEQPNTPQPTAVQPNTVQPNTVQPNRQAAAPPRLASEPTRPEATTKPTAEPTRGEQAKPEPAKPAAPSAAAPKAATPAKKPPSDNQQTVEFPFASPALDSLSELLESNAFEKPQQPQSTQSETKLPEPKQPEAKQPEAKQPTEPKASTDKPTAEKPSLDKPGTLSDWMQRDTDPPTDESKPRAAEERQTAEKEQAAEAQAEKPAGAKTVSESSRKTQPSLESLLSSFRDNPSGAGPTKPAEASQPEPARPTPMPPKTADPKPVQQPAAQAPAPTPSSTSQPTAAFLRPAPAPPRGPQQTPSAPRPAAGQGPAPPITKPSANEQAAEQTRSTPKPTAFEDLSVEQLAAQGGPATPPQPRAAERPTDAPRPRPLTASELGRSSNSYGRSGSRAKSAAVVVASAAVGLGLGYLGLLWVAGPSGDMLGVARVLPSAVLPASFQADEPQPLTTPQSEGAIGDAATSDASADAPQEDPNIAPAGYEATVIPPRPRVASFERSSQQDSLGVERLVGAPEPYRVEQLAGVLVGADDARRTMSEKSLAVTPEAARELGSAYGKLCQVAQVLTFTDNASGSRELTALEAKELFIRLFAYGHARSDSCAMASRWLAWSQRANGGIFFAGDLIGASKAGEVYEYRLRLSPSELVAVLSDEPIDPNRFHLKNQMGVVGCVIEDPAARVQGYTGKADRAVWACHTIPLTKPRFD</sequence>
<keyword evidence="4" id="KW-1185">Reference proteome</keyword>
<protein>
    <submittedName>
        <fullName evidence="3">Uncharacterized protein</fullName>
    </submittedName>
</protein>
<dbReference type="EMBL" id="SJPO01000001">
    <property type="protein sequence ID" value="TWT85312.1"/>
    <property type="molecule type" value="Genomic_DNA"/>
</dbReference>
<feature type="region of interest" description="Disordered" evidence="1">
    <location>
        <begin position="50"/>
        <end position="474"/>
    </location>
</feature>
<evidence type="ECO:0000256" key="1">
    <source>
        <dbReference type="SAM" id="MobiDB-lite"/>
    </source>
</evidence>
<gene>
    <name evidence="3" type="ORF">Pla123a_01190</name>
</gene>
<reference evidence="3 4" key="1">
    <citation type="submission" date="2019-02" db="EMBL/GenBank/DDBJ databases">
        <title>Deep-cultivation of Planctomycetes and their phenomic and genomic characterization uncovers novel biology.</title>
        <authorList>
            <person name="Wiegand S."/>
            <person name="Jogler M."/>
            <person name="Boedeker C."/>
            <person name="Pinto D."/>
            <person name="Vollmers J."/>
            <person name="Rivas-Marin E."/>
            <person name="Kohn T."/>
            <person name="Peeters S.H."/>
            <person name="Heuer A."/>
            <person name="Rast P."/>
            <person name="Oberbeckmann S."/>
            <person name="Bunk B."/>
            <person name="Jeske O."/>
            <person name="Meyerdierks A."/>
            <person name="Storesund J.E."/>
            <person name="Kallscheuer N."/>
            <person name="Luecker S."/>
            <person name="Lage O.M."/>
            <person name="Pohl T."/>
            <person name="Merkel B.J."/>
            <person name="Hornburger P."/>
            <person name="Mueller R.-W."/>
            <person name="Bruemmer F."/>
            <person name="Labrenz M."/>
            <person name="Spormann A.M."/>
            <person name="Op Den Camp H."/>
            <person name="Overmann J."/>
            <person name="Amann R."/>
            <person name="Jetten M.S.M."/>
            <person name="Mascher T."/>
            <person name="Medema M.H."/>
            <person name="Devos D.P."/>
            <person name="Kaster A.-K."/>
            <person name="Ovreas L."/>
            <person name="Rohde M."/>
            <person name="Galperin M.Y."/>
            <person name="Jogler C."/>
        </authorList>
    </citation>
    <scope>NUCLEOTIDE SEQUENCE [LARGE SCALE GENOMIC DNA]</scope>
    <source>
        <strain evidence="3 4">Pla123a</strain>
    </source>
</reference>
<proteinExistence type="predicted"/>
<organism evidence="3 4">
    <name type="scientific">Posidoniimonas polymericola</name>
    <dbReference type="NCBI Taxonomy" id="2528002"/>
    <lineage>
        <taxon>Bacteria</taxon>
        <taxon>Pseudomonadati</taxon>
        <taxon>Planctomycetota</taxon>
        <taxon>Planctomycetia</taxon>
        <taxon>Pirellulales</taxon>
        <taxon>Lacipirellulaceae</taxon>
        <taxon>Posidoniimonas</taxon>
    </lineage>
</organism>
<feature type="compositionally biased region" description="Polar residues" evidence="1">
    <location>
        <begin position="86"/>
        <end position="109"/>
    </location>
</feature>
<dbReference type="AlphaFoldDB" id="A0A5C5ZDA5"/>
<feature type="compositionally biased region" description="Low complexity" evidence="1">
    <location>
        <begin position="461"/>
        <end position="474"/>
    </location>
</feature>
<feature type="compositionally biased region" description="Low complexity" evidence="1">
    <location>
        <begin position="120"/>
        <end position="134"/>
    </location>
</feature>
<feature type="compositionally biased region" description="Low complexity" evidence="1">
    <location>
        <begin position="347"/>
        <end position="371"/>
    </location>
</feature>
<name>A0A5C5ZDA5_9BACT</name>
<feature type="compositionally biased region" description="Low complexity" evidence="1">
    <location>
        <begin position="379"/>
        <end position="393"/>
    </location>
</feature>
<keyword evidence="2" id="KW-1133">Transmembrane helix</keyword>
<feature type="compositionally biased region" description="Basic and acidic residues" evidence="1">
    <location>
        <begin position="442"/>
        <end position="451"/>
    </location>
</feature>
<evidence type="ECO:0000313" key="4">
    <source>
        <dbReference type="Proteomes" id="UP000318478"/>
    </source>
</evidence>
<feature type="compositionally biased region" description="Polar residues" evidence="1">
    <location>
        <begin position="292"/>
        <end position="312"/>
    </location>
</feature>
<feature type="compositionally biased region" description="Low complexity" evidence="1">
    <location>
        <begin position="146"/>
        <end position="161"/>
    </location>
</feature>
<keyword evidence="2" id="KW-0812">Transmembrane</keyword>
<feature type="compositionally biased region" description="Polar residues" evidence="1">
    <location>
        <begin position="197"/>
        <end position="206"/>
    </location>
</feature>
<feature type="compositionally biased region" description="Pro residues" evidence="1">
    <location>
        <begin position="330"/>
        <end position="340"/>
    </location>
</feature>
<dbReference type="RefSeq" id="WP_146583586.1">
    <property type="nucleotide sequence ID" value="NZ_SJPO01000001.1"/>
</dbReference>
<feature type="compositionally biased region" description="Basic and acidic residues" evidence="1">
    <location>
        <begin position="135"/>
        <end position="144"/>
    </location>
</feature>
<comment type="caution">
    <text evidence="3">The sequence shown here is derived from an EMBL/GenBank/DDBJ whole genome shotgun (WGS) entry which is preliminary data.</text>
</comment>
<feature type="compositionally biased region" description="Polar residues" evidence="1">
    <location>
        <begin position="401"/>
        <end position="416"/>
    </location>
</feature>
<feature type="compositionally biased region" description="Basic and acidic residues" evidence="1">
    <location>
        <begin position="251"/>
        <end position="278"/>
    </location>
</feature>
<evidence type="ECO:0000313" key="3">
    <source>
        <dbReference type="EMBL" id="TWT85312.1"/>
    </source>
</evidence>
<evidence type="ECO:0000256" key="2">
    <source>
        <dbReference type="SAM" id="Phobius"/>
    </source>
</evidence>
<feature type="compositionally biased region" description="Low complexity" evidence="1">
    <location>
        <begin position="540"/>
        <end position="550"/>
    </location>
</feature>
<keyword evidence="2" id="KW-0472">Membrane</keyword>
<dbReference type="Proteomes" id="UP000318478">
    <property type="component" value="Unassembled WGS sequence"/>
</dbReference>
<accession>A0A5C5ZDA5</accession>